<dbReference type="KEGG" id="dpt:Deipr_0535"/>
<name>F0RKK8_DEIPM</name>
<gene>
    <name evidence="1" type="ordered locus">Deipr_0535</name>
</gene>
<proteinExistence type="predicted"/>
<organism evidence="1 2">
    <name type="scientific">Deinococcus proteolyticus (strain ATCC 35074 / DSM 20540 / JCM 6276 / NBRC 101906 / NCIMB 13154 / VKM Ac-1939 / CCM 2703 / MRP)</name>
    <dbReference type="NCBI Taxonomy" id="693977"/>
    <lineage>
        <taxon>Bacteria</taxon>
        <taxon>Thermotogati</taxon>
        <taxon>Deinococcota</taxon>
        <taxon>Deinococci</taxon>
        <taxon>Deinococcales</taxon>
        <taxon>Deinococcaceae</taxon>
        <taxon>Deinococcus</taxon>
    </lineage>
</organism>
<dbReference type="Proteomes" id="UP000007718">
    <property type="component" value="Chromosome"/>
</dbReference>
<dbReference type="OrthoDB" id="64878at2"/>
<reference evidence="1 2" key="2">
    <citation type="journal article" date="2012" name="Stand. Genomic Sci.">
        <title>Complete genome sequence of the orange-red pigmented, radioresistant Deinococcus proteolyticus type strain (MRP(T)).</title>
        <authorList>
            <person name="Copeland A."/>
            <person name="Zeytun A."/>
            <person name="Yassawong M."/>
            <person name="Nolan M."/>
            <person name="Lucas S."/>
            <person name="Hammon N."/>
            <person name="Deshpande S."/>
            <person name="Cheng J.F."/>
            <person name="Han C."/>
            <person name="Tapia R."/>
            <person name="Goodwin L.A."/>
            <person name="Pitluck S."/>
            <person name="Mavromatis K."/>
            <person name="Liolios K."/>
            <person name="Pagani I."/>
            <person name="Ivanova N."/>
            <person name="Mikhailova N."/>
            <person name="Pati A."/>
            <person name="Chen A."/>
            <person name="Palaniappan K."/>
            <person name="Land M."/>
            <person name="Hauser L."/>
            <person name="Jeffries C.D."/>
            <person name="Brambilla E.M."/>
            <person name="Rohde M."/>
            <person name="Sikorski J."/>
            <person name="Pukall R."/>
            <person name="Goker M."/>
            <person name="Detter J.C."/>
            <person name="Woyke T."/>
            <person name="Bristow J."/>
            <person name="Eisen J.A."/>
            <person name="Markowitz V."/>
            <person name="Hugenholtz P."/>
            <person name="Kyrpides N.C."/>
            <person name="Klenk H.P."/>
            <person name="Lapidus A."/>
        </authorList>
    </citation>
    <scope>NUCLEOTIDE SEQUENCE [LARGE SCALE GENOMIC DNA]</scope>
    <source>
        <strain evidence="2">ATCC 35074 / DSM 20540 / JCM 6276 / NBRC 101906 / NCIMB 13154 / VKM Ac-1939 / CCM 2703 / MRP</strain>
    </source>
</reference>
<sequence length="164" mass="18804">MWQAGLDLQPGQNLRHYLELCRRGREDIACKAFHAEARRYDGPLTLVFPNSTGDRELTARLTAYLVRHGYQPADLYQNAELRRRFFEAHAFAEADLSVGTLRTLDSQPHEITCPKDARGVCEMRLDGEFIYNYFAAWPERQQQGSLYMFGGPLNGRLGFVAFLD</sequence>
<evidence type="ECO:0000313" key="1">
    <source>
        <dbReference type="EMBL" id="ADY25698.1"/>
    </source>
</evidence>
<dbReference type="EMBL" id="CP002536">
    <property type="protein sequence ID" value="ADY25698.1"/>
    <property type="molecule type" value="Genomic_DNA"/>
</dbReference>
<reference evidence="2" key="1">
    <citation type="submission" date="2011-02" db="EMBL/GenBank/DDBJ databases">
        <title>The complete sequence of chromosome of Deinococcus proteolyticus DSM 20540.</title>
        <authorList>
            <consortium name="US DOE Joint Genome Institute (JGI-PGF)"/>
            <person name="Lucas S."/>
            <person name="Copeland A."/>
            <person name="Lapidus A."/>
            <person name="Bruce D."/>
            <person name="Goodwin L."/>
            <person name="Pitluck S."/>
            <person name="Kyrpides N."/>
            <person name="Mavromatis K."/>
            <person name="Pagani I."/>
            <person name="Ivanova N."/>
            <person name="Ovchinnikova G."/>
            <person name="Zeytun A."/>
            <person name="Detter J.C."/>
            <person name="Han C."/>
            <person name="Land M."/>
            <person name="Hauser L."/>
            <person name="Markowitz V."/>
            <person name="Cheng J.-F."/>
            <person name="Hugenholtz P."/>
            <person name="Woyke T."/>
            <person name="Wu D."/>
            <person name="Pukall R."/>
            <person name="Steenblock K."/>
            <person name="Brambilla E."/>
            <person name="Klenk H.-P."/>
            <person name="Eisen J.A."/>
        </authorList>
    </citation>
    <scope>NUCLEOTIDE SEQUENCE [LARGE SCALE GENOMIC DNA]</scope>
    <source>
        <strain evidence="2">ATCC 35074 / DSM 20540 / JCM 6276 / NBRC 101906 / NCIMB 13154 / VKM Ac-1939 / CCM 2703 / MRP</strain>
    </source>
</reference>
<keyword evidence="2" id="KW-1185">Reference proteome</keyword>
<dbReference type="HOGENOM" id="CLU_1616306_0_0_0"/>
<dbReference type="RefSeq" id="WP_013614307.1">
    <property type="nucleotide sequence ID" value="NC_015161.1"/>
</dbReference>
<accession>F0RKK8</accession>
<dbReference type="AlphaFoldDB" id="F0RKK8"/>
<protein>
    <submittedName>
        <fullName evidence="1">Uncharacterized protein</fullName>
    </submittedName>
</protein>
<evidence type="ECO:0000313" key="2">
    <source>
        <dbReference type="Proteomes" id="UP000007718"/>
    </source>
</evidence>